<accession>G2Q778</accession>
<keyword evidence="2" id="KW-1185">Reference proteome</keyword>
<sequence length="90" mass="10289">DKSNVTYYNYGKKGHYKRECQSPKKEWKPVPRKEIADINETTKNITKVVATSYKDRGSDTDSLRYDGNGKDKQVPYSKLVTVDLETGLAE</sequence>
<dbReference type="EMBL" id="CP003002">
    <property type="protein sequence ID" value="AEO55656.1"/>
    <property type="molecule type" value="Genomic_DNA"/>
</dbReference>
<dbReference type="OrthoDB" id="430476at2759"/>
<dbReference type="AlphaFoldDB" id="G2Q778"/>
<dbReference type="KEGG" id="mtm:MYCTH_2049971"/>
<feature type="non-terminal residue" evidence="1">
    <location>
        <position position="1"/>
    </location>
</feature>
<dbReference type="Gene3D" id="4.10.60.10">
    <property type="entry name" value="Zinc finger, CCHC-type"/>
    <property type="match status" value="1"/>
</dbReference>
<evidence type="ECO:0000313" key="2">
    <source>
        <dbReference type="Proteomes" id="UP000007322"/>
    </source>
</evidence>
<evidence type="ECO:0000313" key="1">
    <source>
        <dbReference type="EMBL" id="AEO55656.1"/>
    </source>
</evidence>
<dbReference type="HOGENOM" id="CLU_2401209_0_0_1"/>
<protein>
    <recommendedName>
        <fullName evidence="3">CCHC-type domain-containing protein</fullName>
    </recommendedName>
</protein>
<dbReference type="VEuPathDB" id="FungiDB:MYCTH_2049971"/>
<proteinExistence type="predicted"/>
<dbReference type="RefSeq" id="XP_003660901.1">
    <property type="nucleotide sequence ID" value="XM_003660853.1"/>
</dbReference>
<organism evidence="1 2">
    <name type="scientific">Thermothelomyces thermophilus (strain ATCC 42464 / BCRC 31852 / DSM 1799)</name>
    <name type="common">Sporotrichum thermophile</name>
    <dbReference type="NCBI Taxonomy" id="573729"/>
    <lineage>
        <taxon>Eukaryota</taxon>
        <taxon>Fungi</taxon>
        <taxon>Dikarya</taxon>
        <taxon>Ascomycota</taxon>
        <taxon>Pezizomycotina</taxon>
        <taxon>Sordariomycetes</taxon>
        <taxon>Sordariomycetidae</taxon>
        <taxon>Sordariales</taxon>
        <taxon>Chaetomiaceae</taxon>
        <taxon>Thermothelomyces</taxon>
    </lineage>
</organism>
<name>G2Q778_THET4</name>
<evidence type="ECO:0008006" key="3">
    <source>
        <dbReference type="Google" id="ProtNLM"/>
    </source>
</evidence>
<dbReference type="Proteomes" id="UP000007322">
    <property type="component" value="Chromosome 1"/>
</dbReference>
<dbReference type="GeneID" id="11511684"/>
<dbReference type="InParanoid" id="G2Q778"/>
<reference evidence="1 2" key="1">
    <citation type="journal article" date="2011" name="Nat. Biotechnol.">
        <title>Comparative genomic analysis of the thermophilic biomass-degrading fungi Myceliophthora thermophila and Thielavia terrestris.</title>
        <authorList>
            <person name="Berka R.M."/>
            <person name="Grigoriev I.V."/>
            <person name="Otillar R."/>
            <person name="Salamov A."/>
            <person name="Grimwood J."/>
            <person name="Reid I."/>
            <person name="Ishmael N."/>
            <person name="John T."/>
            <person name="Darmond C."/>
            <person name="Moisan M.-C."/>
            <person name="Henrissat B."/>
            <person name="Coutinho P.M."/>
            <person name="Lombard V."/>
            <person name="Natvig D.O."/>
            <person name="Lindquist E."/>
            <person name="Schmutz J."/>
            <person name="Lucas S."/>
            <person name="Harris P."/>
            <person name="Powlowski J."/>
            <person name="Bellemare A."/>
            <person name="Taylor D."/>
            <person name="Butler G."/>
            <person name="de Vries R.P."/>
            <person name="Allijn I.E."/>
            <person name="van den Brink J."/>
            <person name="Ushinsky S."/>
            <person name="Storms R."/>
            <person name="Powell A.J."/>
            <person name="Paulsen I.T."/>
            <person name="Elbourne L.D.H."/>
            <person name="Baker S.E."/>
            <person name="Magnuson J."/>
            <person name="LaBoissiere S."/>
            <person name="Clutterbuck A.J."/>
            <person name="Martinez D."/>
            <person name="Wogulis M."/>
            <person name="de Leon A.L."/>
            <person name="Rey M.W."/>
            <person name="Tsang A."/>
        </authorList>
    </citation>
    <scope>NUCLEOTIDE SEQUENCE [LARGE SCALE GENOMIC DNA]</scope>
    <source>
        <strain evidence="2">ATCC 42464 / BCRC 31852 / DSM 1799</strain>
    </source>
</reference>
<gene>
    <name evidence="1" type="ORF">MYCTH_2049971</name>
</gene>